<dbReference type="Proteomes" id="UP000230500">
    <property type="component" value="Unassembled WGS sequence"/>
</dbReference>
<organism evidence="1 2">
    <name type="scientific">Prevotella intermedia</name>
    <dbReference type="NCBI Taxonomy" id="28131"/>
    <lineage>
        <taxon>Bacteria</taxon>
        <taxon>Pseudomonadati</taxon>
        <taxon>Bacteroidota</taxon>
        <taxon>Bacteroidia</taxon>
        <taxon>Bacteroidales</taxon>
        <taxon>Prevotellaceae</taxon>
        <taxon>Prevotella</taxon>
    </lineage>
</organism>
<gene>
    <name evidence="1" type="ORF">CUC04_09470</name>
</gene>
<reference evidence="1 2" key="1">
    <citation type="submission" date="2017-11" db="EMBL/GenBank/DDBJ databases">
        <title>Genome sequencing of Prevotella intermedia KCOM 2069.</title>
        <authorList>
            <person name="Kook J.-K."/>
            <person name="Park S.-N."/>
            <person name="Lim Y.K."/>
        </authorList>
    </citation>
    <scope>NUCLEOTIDE SEQUENCE [LARGE SCALE GENOMIC DNA]</scope>
    <source>
        <strain evidence="1 2">KCOM 2069</strain>
    </source>
</reference>
<dbReference type="AlphaFoldDB" id="A0A2G9IDP3"/>
<proteinExistence type="predicted"/>
<evidence type="ECO:0000313" key="2">
    <source>
        <dbReference type="Proteomes" id="UP000230500"/>
    </source>
</evidence>
<comment type="caution">
    <text evidence="1">The sequence shown here is derived from an EMBL/GenBank/DDBJ whole genome shotgun (WGS) entry which is preliminary data.</text>
</comment>
<protein>
    <recommendedName>
        <fullName evidence="3">Chromosome partitioning protein ParB</fullName>
    </recommendedName>
</protein>
<name>A0A2G9IDP3_PREIN</name>
<sequence>MRKNNSIKKQEQGINQRDYIPNLSQTNSYLRGGKIWKAETLWKFAKKKQYPVKDLPLWAINIQDLPWRAGTLREFISECAAVHDSDLQYPIVLDDYGNVADGLHRIAKAFLLKKKSIKAIRLLEMPKEDDFVK</sequence>
<dbReference type="EMBL" id="PESN01000002">
    <property type="protein sequence ID" value="PIN27897.1"/>
    <property type="molecule type" value="Genomic_DNA"/>
</dbReference>
<accession>A0A2G9IDP3</accession>
<evidence type="ECO:0008006" key="3">
    <source>
        <dbReference type="Google" id="ProtNLM"/>
    </source>
</evidence>
<dbReference type="RefSeq" id="WP_099977675.1">
    <property type="nucleotide sequence ID" value="NZ_PESN01000002.1"/>
</dbReference>
<evidence type="ECO:0000313" key="1">
    <source>
        <dbReference type="EMBL" id="PIN27897.1"/>
    </source>
</evidence>